<keyword evidence="2" id="KW-0539">Nucleus</keyword>
<dbReference type="Proteomes" id="UP001358417">
    <property type="component" value="Unassembled WGS sequence"/>
</dbReference>
<feature type="domain" description="Tudor" evidence="5">
    <location>
        <begin position="105"/>
        <end position="168"/>
    </location>
</feature>
<dbReference type="GO" id="GO:0005634">
    <property type="term" value="C:nucleus"/>
    <property type="evidence" value="ECO:0007669"/>
    <property type="project" value="UniProtKB-SubCell"/>
</dbReference>
<name>A0AAV9MXE1_9EURO</name>
<evidence type="ECO:0000313" key="6">
    <source>
        <dbReference type="EMBL" id="KAK5046375.1"/>
    </source>
</evidence>
<dbReference type="GeneID" id="89976340"/>
<keyword evidence="3" id="KW-0175">Coiled coil</keyword>
<sequence length="293" mass="32007">MSSSEVQALENEVKEYKLQLETVQLSLQNDPENAELESLQAELEEVISLTESAIAELKPASVSARAPSPPQSQVKEKWSKQNHPAYQAGYRKPEAEPEEPTTTTTFSVNDTVSARWKSGDGAYYTARITSITGSASDPVYIVTFKNYGNNETLRAKDIKPLATDPRKRKADNISGTSTPTSTPANPNIISAAASVDPTLAQQARREPSKVSDGPIRPAKIPRKVKANKELEAGKNKWQDFAAKSKIGKMQKKDSMFRTGDGVNARVGFTGSGHEMRKDPSRSRHVYNQGGADD</sequence>
<dbReference type="InterPro" id="IPR002999">
    <property type="entry name" value="Tudor"/>
</dbReference>
<feature type="region of interest" description="Disordered" evidence="4">
    <location>
        <begin position="157"/>
        <end position="231"/>
    </location>
</feature>
<evidence type="ECO:0000256" key="2">
    <source>
        <dbReference type="ARBA" id="ARBA00023242"/>
    </source>
</evidence>
<evidence type="ECO:0000256" key="4">
    <source>
        <dbReference type="SAM" id="MobiDB-lite"/>
    </source>
</evidence>
<keyword evidence="7" id="KW-1185">Reference proteome</keyword>
<dbReference type="PANTHER" id="PTHR46297:SF2">
    <property type="entry name" value="TUDOR DOMAIN-CONTAINING PROTEIN"/>
    <property type="match status" value="1"/>
</dbReference>
<reference evidence="6 7" key="1">
    <citation type="submission" date="2023-08" db="EMBL/GenBank/DDBJ databases">
        <title>Black Yeasts Isolated from many extreme environments.</title>
        <authorList>
            <person name="Coleine C."/>
            <person name="Stajich J.E."/>
            <person name="Selbmann L."/>
        </authorList>
    </citation>
    <scope>NUCLEOTIDE SEQUENCE [LARGE SCALE GENOMIC DNA]</scope>
    <source>
        <strain evidence="6 7">CCFEE 5792</strain>
    </source>
</reference>
<dbReference type="AlphaFoldDB" id="A0AAV9MXE1"/>
<feature type="compositionally biased region" description="Low complexity" evidence="4">
    <location>
        <begin position="172"/>
        <end position="189"/>
    </location>
</feature>
<evidence type="ECO:0000313" key="7">
    <source>
        <dbReference type="Proteomes" id="UP001358417"/>
    </source>
</evidence>
<feature type="region of interest" description="Disordered" evidence="4">
    <location>
        <begin position="243"/>
        <end position="293"/>
    </location>
</feature>
<comment type="caution">
    <text evidence="6">The sequence shown here is derived from an EMBL/GenBank/DDBJ whole genome shotgun (WGS) entry which is preliminary data.</text>
</comment>
<dbReference type="PANTHER" id="PTHR46297">
    <property type="entry name" value="ZINC FINGER CCCH-TYPE WITH G PATCH DOMAIN-CONTAINING PROTEIN"/>
    <property type="match status" value="1"/>
</dbReference>
<dbReference type="RefSeq" id="XP_064701966.1">
    <property type="nucleotide sequence ID" value="XM_064851725.1"/>
</dbReference>
<evidence type="ECO:0000259" key="5">
    <source>
        <dbReference type="PROSITE" id="PS50304"/>
    </source>
</evidence>
<dbReference type="PROSITE" id="PS50304">
    <property type="entry name" value="TUDOR"/>
    <property type="match status" value="1"/>
</dbReference>
<dbReference type="Gene3D" id="2.30.30.140">
    <property type="match status" value="1"/>
</dbReference>
<feature type="coiled-coil region" evidence="3">
    <location>
        <begin position="6"/>
        <end position="56"/>
    </location>
</feature>
<organism evidence="6 7">
    <name type="scientific">Exophiala bonariae</name>
    <dbReference type="NCBI Taxonomy" id="1690606"/>
    <lineage>
        <taxon>Eukaryota</taxon>
        <taxon>Fungi</taxon>
        <taxon>Dikarya</taxon>
        <taxon>Ascomycota</taxon>
        <taxon>Pezizomycotina</taxon>
        <taxon>Eurotiomycetes</taxon>
        <taxon>Chaetothyriomycetidae</taxon>
        <taxon>Chaetothyriales</taxon>
        <taxon>Herpotrichiellaceae</taxon>
        <taxon>Exophiala</taxon>
    </lineage>
</organism>
<comment type="subcellular location">
    <subcellularLocation>
        <location evidence="1">Nucleus</location>
    </subcellularLocation>
</comment>
<dbReference type="SUPFAM" id="SSF63748">
    <property type="entry name" value="Tudor/PWWP/MBT"/>
    <property type="match status" value="1"/>
</dbReference>
<protein>
    <recommendedName>
        <fullName evidence="5">Tudor domain-containing protein</fullName>
    </recommendedName>
</protein>
<accession>A0AAV9MXE1</accession>
<proteinExistence type="predicted"/>
<dbReference type="SMART" id="SM00333">
    <property type="entry name" value="TUDOR"/>
    <property type="match status" value="1"/>
</dbReference>
<dbReference type="CDD" id="cd20446">
    <property type="entry name" value="Tudor_SpSPF30-like"/>
    <property type="match status" value="1"/>
</dbReference>
<gene>
    <name evidence="6" type="ORF">LTR84_008176</name>
</gene>
<evidence type="ECO:0000256" key="3">
    <source>
        <dbReference type="SAM" id="Coils"/>
    </source>
</evidence>
<evidence type="ECO:0000256" key="1">
    <source>
        <dbReference type="ARBA" id="ARBA00004123"/>
    </source>
</evidence>
<feature type="region of interest" description="Disordered" evidence="4">
    <location>
        <begin position="60"/>
        <end position="105"/>
    </location>
</feature>
<dbReference type="EMBL" id="JAVRRD010000030">
    <property type="protein sequence ID" value="KAK5046375.1"/>
    <property type="molecule type" value="Genomic_DNA"/>
</dbReference>